<protein>
    <submittedName>
        <fullName evidence="1">Uncharacterized protein</fullName>
    </submittedName>
</protein>
<dbReference type="EMBL" id="FR695866">
    <property type="protein sequence ID" value="CBX27520.1"/>
    <property type="molecule type" value="Genomic_DNA"/>
</dbReference>
<gene>
    <name evidence="1" type="ORF">N47_H23420</name>
</gene>
<organism evidence="1">
    <name type="scientific">uncultured Desulfobacterium sp</name>
    <dbReference type="NCBI Taxonomy" id="201089"/>
    <lineage>
        <taxon>Bacteria</taxon>
        <taxon>Pseudomonadati</taxon>
        <taxon>Thermodesulfobacteriota</taxon>
        <taxon>Desulfobacteria</taxon>
        <taxon>Desulfobacterales</taxon>
        <taxon>Desulfobacteriaceae</taxon>
        <taxon>Desulfobacterium</taxon>
        <taxon>environmental samples</taxon>
    </lineage>
</organism>
<accession>E1YAC6</accession>
<name>E1YAC6_9BACT</name>
<reference evidence="1" key="1">
    <citation type="journal article" date="2011" name="Environ. Microbiol.">
        <title>Genomic insights into the metabolic potential of the polycyclic aromatic hydrocarbon degrading sulfate-reducing Deltaproteobacterium N47.</title>
        <authorList>
            <person name="Bergmann F."/>
            <person name="Selesi D."/>
            <person name="Weinmaier T."/>
            <person name="Tischler P."/>
            <person name="Rattei T."/>
            <person name="Meckenstock R.U."/>
        </authorList>
    </citation>
    <scope>NUCLEOTIDE SEQUENCE</scope>
</reference>
<proteinExistence type="predicted"/>
<sequence length="74" mass="8932">MTDKNKKWIEAKKKYHLSDSHIQMARELGMNPDKFGSLANHKQEKWKAPLPDFIEELYFKRFKKEKPDTIKKLQ</sequence>
<dbReference type="AlphaFoldDB" id="E1YAC6"/>
<evidence type="ECO:0000313" key="1">
    <source>
        <dbReference type="EMBL" id="CBX27520.1"/>
    </source>
</evidence>